<dbReference type="CDD" id="cd07067">
    <property type="entry name" value="HP_PGM_like"/>
    <property type="match status" value="1"/>
</dbReference>
<dbReference type="Proteomes" id="UP000231407">
    <property type="component" value="Unassembled WGS sequence"/>
</dbReference>
<dbReference type="InterPro" id="IPR029033">
    <property type="entry name" value="His_PPase_superfam"/>
</dbReference>
<feature type="binding site" evidence="1">
    <location>
        <position position="56"/>
    </location>
    <ligand>
        <name>substrate</name>
    </ligand>
</feature>
<sequence>MKLYLVRHGQTIDAENNIKQRTNSNLSETGKVQAKRTGRLIKDKGIDVIISSPWTRAVETAKIINVALKKNVIFDEMYREKLQSVKLSGKSYQDSEAIRYEKEHEKNFCDPRWKFDKTGESMIETLKRAKKTEKMLVSKYFDKTVLIVSHADFLRCLITHLIIGDNFDSKEFKSFFRGLSFKNGGIFYLHFDEKRSIWRLGNFD</sequence>
<comment type="caution">
    <text evidence="2">The sequence shown here is derived from an EMBL/GenBank/DDBJ whole genome shotgun (WGS) entry which is preliminary data.</text>
</comment>
<evidence type="ECO:0008006" key="4">
    <source>
        <dbReference type="Google" id="ProtNLM"/>
    </source>
</evidence>
<dbReference type="PANTHER" id="PTHR48100:SF44">
    <property type="entry name" value="PHOSPHATASE C1620.13-RELATED"/>
    <property type="match status" value="1"/>
</dbReference>
<dbReference type="SMART" id="SM00855">
    <property type="entry name" value="PGAM"/>
    <property type="match status" value="1"/>
</dbReference>
<evidence type="ECO:0000313" key="3">
    <source>
        <dbReference type="Proteomes" id="UP000231407"/>
    </source>
</evidence>
<protein>
    <recommendedName>
        <fullName evidence="4">Histidine phosphatase family protein</fullName>
    </recommendedName>
</protein>
<name>A0A2M7ATC4_9BACT</name>
<evidence type="ECO:0000313" key="2">
    <source>
        <dbReference type="EMBL" id="PIU73848.1"/>
    </source>
</evidence>
<dbReference type="GO" id="GO:0016791">
    <property type="term" value="F:phosphatase activity"/>
    <property type="evidence" value="ECO:0007669"/>
    <property type="project" value="TreeGrafter"/>
</dbReference>
<organism evidence="2 3">
    <name type="scientific">Candidatus Shapirobacteria bacterium CG06_land_8_20_14_3_00_40_12</name>
    <dbReference type="NCBI Taxonomy" id="1974881"/>
    <lineage>
        <taxon>Bacteria</taxon>
        <taxon>Candidatus Shapironibacteriota</taxon>
    </lineage>
</organism>
<dbReference type="InterPro" id="IPR050275">
    <property type="entry name" value="PGM_Phosphatase"/>
</dbReference>
<dbReference type="Pfam" id="PF00300">
    <property type="entry name" value="His_Phos_1"/>
    <property type="match status" value="1"/>
</dbReference>
<reference evidence="3" key="1">
    <citation type="submission" date="2017-09" db="EMBL/GenBank/DDBJ databases">
        <title>Depth-based differentiation of microbial function through sediment-hosted aquifers and enrichment of novel symbionts in the deep terrestrial subsurface.</title>
        <authorList>
            <person name="Probst A.J."/>
            <person name="Ladd B."/>
            <person name="Jarett J.K."/>
            <person name="Geller-Mcgrath D.E."/>
            <person name="Sieber C.M.K."/>
            <person name="Emerson J.B."/>
            <person name="Anantharaman K."/>
            <person name="Thomas B.C."/>
            <person name="Malmstrom R."/>
            <person name="Stieglmeier M."/>
            <person name="Klingl A."/>
            <person name="Woyke T."/>
            <person name="Ryan C.M."/>
            <person name="Banfield J.F."/>
        </authorList>
    </citation>
    <scope>NUCLEOTIDE SEQUENCE [LARGE SCALE GENOMIC DNA]</scope>
</reference>
<dbReference type="PANTHER" id="PTHR48100">
    <property type="entry name" value="BROAD-SPECIFICITY PHOSPHATASE YOR283W-RELATED"/>
    <property type="match status" value="1"/>
</dbReference>
<dbReference type="EMBL" id="PEWA01000002">
    <property type="protein sequence ID" value="PIU73848.1"/>
    <property type="molecule type" value="Genomic_DNA"/>
</dbReference>
<gene>
    <name evidence="2" type="ORF">COS78_00160</name>
</gene>
<dbReference type="InterPro" id="IPR013078">
    <property type="entry name" value="His_Pase_superF_clade-1"/>
</dbReference>
<evidence type="ECO:0000256" key="1">
    <source>
        <dbReference type="PIRSR" id="PIRSR613078-2"/>
    </source>
</evidence>
<dbReference type="GO" id="GO:0005829">
    <property type="term" value="C:cytosol"/>
    <property type="evidence" value="ECO:0007669"/>
    <property type="project" value="TreeGrafter"/>
</dbReference>
<dbReference type="SUPFAM" id="SSF53254">
    <property type="entry name" value="Phosphoglycerate mutase-like"/>
    <property type="match status" value="1"/>
</dbReference>
<proteinExistence type="predicted"/>
<accession>A0A2M7ATC4</accession>
<dbReference type="AlphaFoldDB" id="A0A2M7ATC4"/>
<dbReference type="Gene3D" id="3.40.50.1240">
    <property type="entry name" value="Phosphoglycerate mutase-like"/>
    <property type="match status" value="1"/>
</dbReference>